<keyword evidence="1" id="KW-0175">Coiled coil</keyword>
<reference evidence="4" key="1">
    <citation type="submission" date="2017-03" db="EMBL/GenBank/DDBJ databases">
        <title>Genomes of endolithic fungi from Antarctica.</title>
        <authorList>
            <person name="Coleine C."/>
            <person name="Masonjones S."/>
            <person name="Stajich J.E."/>
        </authorList>
    </citation>
    <scope>NUCLEOTIDE SEQUENCE [LARGE SCALE GENOMIC DNA]</scope>
    <source>
        <strain evidence="4">CCFEE 5527</strain>
    </source>
</reference>
<dbReference type="EMBL" id="NAJO01000009">
    <property type="protein sequence ID" value="OQO09972.1"/>
    <property type="molecule type" value="Genomic_DNA"/>
</dbReference>
<evidence type="ECO:0000313" key="3">
    <source>
        <dbReference type="EMBL" id="OQO09972.1"/>
    </source>
</evidence>
<dbReference type="InParanoid" id="A0A1V8TFH8"/>
<organism evidence="3 4">
    <name type="scientific">Cryoendolithus antarcticus</name>
    <dbReference type="NCBI Taxonomy" id="1507870"/>
    <lineage>
        <taxon>Eukaryota</taxon>
        <taxon>Fungi</taxon>
        <taxon>Dikarya</taxon>
        <taxon>Ascomycota</taxon>
        <taxon>Pezizomycotina</taxon>
        <taxon>Dothideomycetes</taxon>
        <taxon>Dothideomycetidae</taxon>
        <taxon>Cladosporiales</taxon>
        <taxon>Cladosporiaceae</taxon>
        <taxon>Cryoendolithus</taxon>
    </lineage>
</organism>
<proteinExistence type="predicted"/>
<dbReference type="AlphaFoldDB" id="A0A1V8TFH8"/>
<evidence type="ECO:0000256" key="1">
    <source>
        <dbReference type="SAM" id="Coils"/>
    </source>
</evidence>
<comment type="caution">
    <text evidence="3">The sequence shown here is derived from an EMBL/GenBank/DDBJ whole genome shotgun (WGS) entry which is preliminary data.</text>
</comment>
<keyword evidence="4" id="KW-1185">Reference proteome</keyword>
<feature type="region of interest" description="Disordered" evidence="2">
    <location>
        <begin position="1"/>
        <end position="31"/>
    </location>
</feature>
<accession>A0A1V8TFH8</accession>
<gene>
    <name evidence="3" type="ORF">B0A48_04327</name>
</gene>
<feature type="compositionally biased region" description="Basic and acidic residues" evidence="2">
    <location>
        <begin position="17"/>
        <end position="30"/>
    </location>
</feature>
<feature type="region of interest" description="Disordered" evidence="2">
    <location>
        <begin position="50"/>
        <end position="86"/>
    </location>
</feature>
<protein>
    <submittedName>
        <fullName evidence="3">Uncharacterized protein</fullName>
    </submittedName>
</protein>
<name>A0A1V8TFH8_9PEZI</name>
<sequence>MPRLRKKKTGTELTMELTRRDSEARRERGEAALPLKALTMEYFDNLHKVYDSQRDSRTASASRERGGSSSSRSNRIPLPVDPQARRKARIAEEMKAKNVENSKKANEKRQQELLDDDWKERYAKAKAVAAEATARLEKAEADLREEYEEKMRGRPMFVLERDEEGLMEPMPKGAFGGLGVEMLPQRTFGDDDVEPMEKLPATALNDSFEEGEIREHELPPRPQSPLLPPTPKMTSRATMPRLTRATSTRDVNESKTIAQIAAEKKGKQPMKEEEVVHEATDDPNILHYADVYEQTLYGMFDVAQTPLVPPYPIATRDTNQLNAACLDHASNTIRNQDLASAESYPSVIGPDTDISMIKDPTFFHYAQDMKREQQFQVVKKYKKLSRQLKADQLDGKIDPNQDVLAGKITPGPTGSVKYFTKYGQYYGEELRSEYEAEKKAKETAKQEQFEVWLADQRIDIDSLSITDIRKRCRSTESLKTAYHASEAQQIPLSAYRSQHPALRPTATQIESDEDCISDHQVDLYEGT</sequence>
<feature type="compositionally biased region" description="Basic and acidic residues" evidence="2">
    <location>
        <begin position="50"/>
        <end position="66"/>
    </location>
</feature>
<feature type="coiled-coil region" evidence="1">
    <location>
        <begin position="91"/>
        <end position="149"/>
    </location>
</feature>
<feature type="region of interest" description="Disordered" evidence="2">
    <location>
        <begin position="212"/>
        <end position="256"/>
    </location>
</feature>
<evidence type="ECO:0000256" key="2">
    <source>
        <dbReference type="SAM" id="MobiDB-lite"/>
    </source>
</evidence>
<dbReference type="Proteomes" id="UP000192596">
    <property type="component" value="Unassembled WGS sequence"/>
</dbReference>
<feature type="compositionally biased region" description="Polar residues" evidence="2">
    <location>
        <begin position="244"/>
        <end position="256"/>
    </location>
</feature>
<evidence type="ECO:0000313" key="4">
    <source>
        <dbReference type="Proteomes" id="UP000192596"/>
    </source>
</evidence>
<feature type="compositionally biased region" description="Pro residues" evidence="2">
    <location>
        <begin position="220"/>
        <end position="231"/>
    </location>
</feature>